<keyword evidence="8" id="KW-1185">Reference proteome</keyword>
<dbReference type="Proteomes" id="UP000190166">
    <property type="component" value="Unassembled WGS sequence"/>
</dbReference>
<evidence type="ECO:0000256" key="3">
    <source>
        <dbReference type="ARBA" id="ARBA00022692"/>
    </source>
</evidence>
<evidence type="ECO:0000256" key="2">
    <source>
        <dbReference type="ARBA" id="ARBA00009012"/>
    </source>
</evidence>
<protein>
    <submittedName>
        <fullName evidence="7">TIGR00297 family protein</fullName>
    </submittedName>
</protein>
<accession>A0A1T5NUP9</accession>
<dbReference type="PANTHER" id="PTHR13353:SF5">
    <property type="entry name" value="TRANSMEMBRANE PROTEIN 19"/>
    <property type="match status" value="1"/>
</dbReference>
<evidence type="ECO:0000256" key="6">
    <source>
        <dbReference type="SAM" id="Phobius"/>
    </source>
</evidence>
<feature type="transmembrane region" description="Helical" evidence="6">
    <location>
        <begin position="6"/>
        <end position="24"/>
    </location>
</feature>
<sequence length="238" mass="24790">MQLSSFFELIIILVAIIAIAVLCVKKRKLTPGGGVMAAAVALLVAAGTGYGGLFLLGAFFIMGITATSHKKHLKIFPGENHPEQRTAGQVFANGGAAAIMALLALISPDIDDMYQMMLAASLAAATADTLSSELGMVYGRNFYNILTFKKEARGLDGVVSLEGTLLGAAGAGILALLYGICFGMDETVWFVAIAGIAGNLADSLLGATLERKHIIGNDTVNFGNTLFGAITAMLLYLL</sequence>
<keyword evidence="4 6" id="KW-1133">Transmembrane helix</keyword>
<evidence type="ECO:0000313" key="8">
    <source>
        <dbReference type="Proteomes" id="UP000190166"/>
    </source>
</evidence>
<name>A0A1T5NUP9_9BACT</name>
<keyword evidence="5 6" id="KW-0472">Membrane</keyword>
<evidence type="ECO:0000256" key="1">
    <source>
        <dbReference type="ARBA" id="ARBA00004141"/>
    </source>
</evidence>
<feature type="transmembrane region" description="Helical" evidence="6">
    <location>
        <begin position="36"/>
        <end position="66"/>
    </location>
</feature>
<feature type="transmembrane region" description="Helical" evidence="6">
    <location>
        <begin position="219"/>
        <end position="237"/>
    </location>
</feature>
<dbReference type="EMBL" id="FUZZ01000002">
    <property type="protein sequence ID" value="SKD04214.1"/>
    <property type="molecule type" value="Genomic_DNA"/>
</dbReference>
<evidence type="ECO:0000313" key="7">
    <source>
        <dbReference type="EMBL" id="SKD04214.1"/>
    </source>
</evidence>
<keyword evidence="3 6" id="KW-0812">Transmembrane</keyword>
<evidence type="ECO:0000256" key="4">
    <source>
        <dbReference type="ARBA" id="ARBA00022989"/>
    </source>
</evidence>
<comment type="similarity">
    <text evidence="2">Belongs to the TMEM19 family.</text>
</comment>
<feature type="transmembrane region" description="Helical" evidence="6">
    <location>
        <begin position="158"/>
        <end position="181"/>
    </location>
</feature>
<dbReference type="GO" id="GO:0016020">
    <property type="term" value="C:membrane"/>
    <property type="evidence" value="ECO:0007669"/>
    <property type="project" value="UniProtKB-SubCell"/>
</dbReference>
<gene>
    <name evidence="7" type="ORF">SAMN05660461_2786</name>
</gene>
<comment type="subcellular location">
    <subcellularLocation>
        <location evidence="1">Membrane</location>
        <topology evidence="1">Multi-pass membrane protein</topology>
    </subcellularLocation>
</comment>
<dbReference type="AlphaFoldDB" id="A0A1T5NUP9"/>
<feature type="transmembrane region" description="Helical" evidence="6">
    <location>
        <begin position="86"/>
        <end position="106"/>
    </location>
</feature>
<dbReference type="Pfam" id="PF01940">
    <property type="entry name" value="DUF92"/>
    <property type="match status" value="1"/>
</dbReference>
<proteinExistence type="inferred from homology"/>
<feature type="transmembrane region" description="Helical" evidence="6">
    <location>
        <begin position="188"/>
        <end position="207"/>
    </location>
</feature>
<evidence type="ECO:0000256" key="5">
    <source>
        <dbReference type="ARBA" id="ARBA00023136"/>
    </source>
</evidence>
<dbReference type="InterPro" id="IPR002794">
    <property type="entry name" value="DUF92_TMEM19"/>
</dbReference>
<dbReference type="PANTHER" id="PTHR13353">
    <property type="entry name" value="TRANSMEMBRANE PROTEIN 19"/>
    <property type="match status" value="1"/>
</dbReference>
<dbReference type="RefSeq" id="WP_079470962.1">
    <property type="nucleotide sequence ID" value="NZ_FUZZ01000002.1"/>
</dbReference>
<reference evidence="7 8" key="1">
    <citation type="submission" date="2017-02" db="EMBL/GenBank/DDBJ databases">
        <authorList>
            <person name="Peterson S.W."/>
        </authorList>
    </citation>
    <scope>NUCLEOTIDE SEQUENCE [LARGE SCALE GENOMIC DNA]</scope>
    <source>
        <strain evidence="7 8">DSM 18108</strain>
    </source>
</reference>
<dbReference type="STRING" id="393003.SAMN05660461_2786"/>
<organism evidence="7 8">
    <name type="scientific">Chitinophaga ginsengisegetis</name>
    <dbReference type="NCBI Taxonomy" id="393003"/>
    <lineage>
        <taxon>Bacteria</taxon>
        <taxon>Pseudomonadati</taxon>
        <taxon>Bacteroidota</taxon>
        <taxon>Chitinophagia</taxon>
        <taxon>Chitinophagales</taxon>
        <taxon>Chitinophagaceae</taxon>
        <taxon>Chitinophaga</taxon>
    </lineage>
</organism>